<feature type="domain" description="J" evidence="6">
    <location>
        <begin position="340"/>
        <end position="407"/>
    </location>
</feature>
<dbReference type="STRING" id="1214573.A0A0G2FW87"/>
<evidence type="ECO:0000313" key="9">
    <source>
        <dbReference type="Proteomes" id="UP000034680"/>
    </source>
</evidence>
<dbReference type="GO" id="GO:0051213">
    <property type="term" value="F:dioxygenase activity"/>
    <property type="evidence" value="ECO:0007669"/>
    <property type="project" value="UniProtKB-KW"/>
</dbReference>
<evidence type="ECO:0000313" key="8">
    <source>
        <dbReference type="EMBL" id="KKY38452.1"/>
    </source>
</evidence>
<dbReference type="SUPFAM" id="SSF51197">
    <property type="entry name" value="Clavaminate synthase-like"/>
    <property type="match status" value="1"/>
</dbReference>
<dbReference type="PROSITE" id="PS51471">
    <property type="entry name" value="FE2OG_OXY"/>
    <property type="match status" value="1"/>
</dbReference>
<keyword evidence="3" id="KW-0560">Oxidoreductase</keyword>
<dbReference type="InterPro" id="IPR005123">
    <property type="entry name" value="Oxoglu/Fe-dep_dioxygenase_dom"/>
</dbReference>
<keyword evidence="2" id="KW-0479">Metal-binding</keyword>
<reference evidence="8 9" key="2">
    <citation type="submission" date="2015-05" db="EMBL/GenBank/DDBJ databases">
        <authorList>
            <person name="Morales-Cruz A."/>
            <person name="Amrine K.C."/>
            <person name="Cantu D."/>
        </authorList>
    </citation>
    <scope>NUCLEOTIDE SEQUENCE [LARGE SCALE GENOMIC DNA]</scope>
    <source>
        <strain evidence="8">DA912</strain>
    </source>
</reference>
<dbReference type="Gene3D" id="2.60.120.330">
    <property type="entry name" value="B-lactam Antibiotic, Isopenicillin N Synthase, Chain"/>
    <property type="match status" value="1"/>
</dbReference>
<dbReference type="GO" id="GO:0046872">
    <property type="term" value="F:metal ion binding"/>
    <property type="evidence" value="ECO:0007669"/>
    <property type="project" value="UniProtKB-KW"/>
</dbReference>
<feature type="compositionally biased region" description="Basic and acidic residues" evidence="5">
    <location>
        <begin position="529"/>
        <end position="572"/>
    </location>
</feature>
<dbReference type="GO" id="GO:0044283">
    <property type="term" value="P:small molecule biosynthetic process"/>
    <property type="evidence" value="ECO:0007669"/>
    <property type="project" value="UniProtKB-ARBA"/>
</dbReference>
<keyword evidence="9" id="KW-1185">Reference proteome</keyword>
<dbReference type="PROSITE" id="PS50076">
    <property type="entry name" value="DNAJ_2"/>
    <property type="match status" value="1"/>
</dbReference>
<dbReference type="InterPro" id="IPR026992">
    <property type="entry name" value="DIOX_N"/>
</dbReference>
<dbReference type="InterPro" id="IPR027443">
    <property type="entry name" value="IPNS-like_sf"/>
</dbReference>
<dbReference type="Proteomes" id="UP000034680">
    <property type="component" value="Unassembled WGS sequence"/>
</dbReference>
<dbReference type="Pfam" id="PF14226">
    <property type="entry name" value="DIOX_N"/>
    <property type="match status" value="1"/>
</dbReference>
<dbReference type="CDD" id="cd06257">
    <property type="entry name" value="DnaJ"/>
    <property type="match status" value="1"/>
</dbReference>
<accession>A0A0G2FW87</accession>
<feature type="compositionally biased region" description="Basic and acidic residues" evidence="5">
    <location>
        <begin position="434"/>
        <end position="515"/>
    </location>
</feature>
<dbReference type="FunFam" id="2.60.120.330:FF:000030">
    <property type="entry name" value="Thymine dioxygenase"/>
    <property type="match status" value="1"/>
</dbReference>
<evidence type="ECO:0000256" key="1">
    <source>
        <dbReference type="ARBA" id="ARBA00008056"/>
    </source>
</evidence>
<sequence length="603" mass="68060">MEKAAVDEQGLMIPLIDLSKFLHGDNTQRQETAEAILSGFQNAGFIYLKNLPISPEMRKHVFGTSAKFFNGLSQDEKLALGWTTPEANRGYSAPGREKLTLLTESSDIARLKAGTSDIKESFEIGREGDPDYPNRWPVEKPGSEVDGFKSTMLDFHEQCKSIHVEVMRAIAVGMGLDEHHFDRFVDVGDNTLRLLHYPAVKSEVFKVNPGQVRAGAHSDYGSITLLFQDGAGGLQVQSPNGQFVDATPIEDTCVVNAGDLLARWSNDTIKSTIHRVVEPPRKTDEHPARYSIAYFCNPNFKSHIEAIPGTFAAETDKNMSENASAELLAAAKDAAARGLDYYALLGIEPSADTITRESVQRAWRKRSLKYHPDKAGKSFDKDKWEEFGLARDILASEEARAAYDGARSAALQRAREKDAMNARQRQFVEELEEAEGRSRRQREEGAARREEEERERALKTAEGRRIVEERQRLVREAEERERLRKIKDDEAMDDRIRELQDRLAEKTRRREEKKARREGRRGGAVAAADEEKKMTAETAPEPRHAAEPKDDAEDKPAPIPRREVPRSDDPVKFWETQWPKSRARLKEAQVLKEQRMKEAGIAA</sequence>
<evidence type="ECO:0000256" key="2">
    <source>
        <dbReference type="ARBA" id="ARBA00022723"/>
    </source>
</evidence>
<reference evidence="8 9" key="1">
    <citation type="submission" date="2015-05" db="EMBL/GenBank/DDBJ databases">
        <title>Distinctive expansion of gene families associated with plant cell wall degradation and secondary metabolism in the genomes of grapevine trunk pathogens.</title>
        <authorList>
            <person name="Lawrence D.P."/>
            <person name="Travadon R."/>
            <person name="Rolshausen P.E."/>
            <person name="Baumgartner K."/>
        </authorList>
    </citation>
    <scope>NUCLEOTIDE SEQUENCE [LARGE SCALE GENOMIC DNA]</scope>
    <source>
        <strain evidence="8">DA912</strain>
    </source>
</reference>
<keyword evidence="8" id="KW-0223">Dioxygenase</keyword>
<dbReference type="PANTHER" id="PTHR10209:SF804">
    <property type="entry name" value="FE2OG DIOXYGENASE DOMAIN-CONTAINING PROTEIN"/>
    <property type="match status" value="1"/>
</dbReference>
<organism evidence="8 9">
    <name type="scientific">Diaporthe ampelina</name>
    <dbReference type="NCBI Taxonomy" id="1214573"/>
    <lineage>
        <taxon>Eukaryota</taxon>
        <taxon>Fungi</taxon>
        <taxon>Dikarya</taxon>
        <taxon>Ascomycota</taxon>
        <taxon>Pezizomycotina</taxon>
        <taxon>Sordariomycetes</taxon>
        <taxon>Sordariomycetidae</taxon>
        <taxon>Diaporthales</taxon>
        <taxon>Diaporthaceae</taxon>
        <taxon>Diaporthe</taxon>
    </lineage>
</organism>
<dbReference type="AlphaFoldDB" id="A0A0G2FW87"/>
<dbReference type="PANTHER" id="PTHR10209">
    <property type="entry name" value="OXIDOREDUCTASE, 2OG-FE II OXYGENASE FAMILY PROTEIN"/>
    <property type="match status" value="1"/>
</dbReference>
<dbReference type="Pfam" id="PF03171">
    <property type="entry name" value="2OG-FeII_Oxy"/>
    <property type="match status" value="1"/>
</dbReference>
<dbReference type="InterPro" id="IPR036869">
    <property type="entry name" value="J_dom_sf"/>
</dbReference>
<dbReference type="InterPro" id="IPR044861">
    <property type="entry name" value="IPNS-like_FE2OG_OXY"/>
</dbReference>
<evidence type="ECO:0000256" key="3">
    <source>
        <dbReference type="ARBA" id="ARBA00023002"/>
    </source>
</evidence>
<dbReference type="PRINTS" id="PR00682">
    <property type="entry name" value="IPNSYNTHASE"/>
</dbReference>
<comment type="caution">
    <text evidence="8">The sequence shown here is derived from an EMBL/GenBank/DDBJ whole genome shotgun (WGS) entry which is preliminary data.</text>
</comment>
<dbReference type="OrthoDB" id="288590at2759"/>
<evidence type="ECO:0000259" key="6">
    <source>
        <dbReference type="PROSITE" id="PS50076"/>
    </source>
</evidence>
<evidence type="ECO:0000256" key="4">
    <source>
        <dbReference type="ARBA" id="ARBA00023004"/>
    </source>
</evidence>
<evidence type="ECO:0000256" key="5">
    <source>
        <dbReference type="SAM" id="MobiDB-lite"/>
    </source>
</evidence>
<protein>
    <submittedName>
        <fullName evidence="8">Putative thymine dioxygenase</fullName>
    </submittedName>
</protein>
<keyword evidence="4" id="KW-0408">Iron</keyword>
<dbReference type="Pfam" id="PF00226">
    <property type="entry name" value="DnaJ"/>
    <property type="match status" value="1"/>
</dbReference>
<feature type="region of interest" description="Disordered" evidence="5">
    <location>
        <begin position="428"/>
        <end position="580"/>
    </location>
</feature>
<dbReference type="Gene3D" id="1.10.287.110">
    <property type="entry name" value="DnaJ domain"/>
    <property type="match status" value="1"/>
</dbReference>
<feature type="domain" description="Fe2OG dioxygenase" evidence="7">
    <location>
        <begin position="188"/>
        <end position="298"/>
    </location>
</feature>
<comment type="similarity">
    <text evidence="1">Belongs to the iron/ascorbate-dependent oxidoreductase family.</text>
</comment>
<evidence type="ECO:0000259" key="7">
    <source>
        <dbReference type="PROSITE" id="PS51471"/>
    </source>
</evidence>
<proteinExistence type="inferred from homology"/>
<dbReference type="SMART" id="SM00271">
    <property type="entry name" value="DnaJ"/>
    <property type="match status" value="1"/>
</dbReference>
<gene>
    <name evidence="8" type="ORF">UCDDA912_g01528</name>
</gene>
<dbReference type="SUPFAM" id="SSF46565">
    <property type="entry name" value="Chaperone J-domain"/>
    <property type="match status" value="1"/>
</dbReference>
<dbReference type="InterPro" id="IPR001623">
    <property type="entry name" value="DnaJ_domain"/>
</dbReference>
<dbReference type="EMBL" id="LCUC01000058">
    <property type="protein sequence ID" value="KKY38452.1"/>
    <property type="molecule type" value="Genomic_DNA"/>
</dbReference>
<name>A0A0G2FW87_9PEZI</name>